<accession>A0ABU1UIT1</accession>
<dbReference type="PANTHER" id="PTHR43943">
    <property type="entry name" value="DEHYDROGENASE/REDUCTASE (SDR FAMILY) MEMBER 4"/>
    <property type="match status" value="1"/>
</dbReference>
<evidence type="ECO:0000313" key="3">
    <source>
        <dbReference type="Proteomes" id="UP001252243"/>
    </source>
</evidence>
<sequence length="55" mass="5134">MTGAARLDGKFALVTGASQGIGAAIAAALATAGAHVVLASRNEAAPVTAGGGHHP</sequence>
<protein>
    <submittedName>
        <fullName evidence="2">NAD(P)-dependent dehydrogenase (Short-subunit alcohol dehydrogenase family)</fullName>
    </submittedName>
</protein>
<comment type="similarity">
    <text evidence="1">Belongs to the short-chain dehydrogenases/reductases (SDR) family.</text>
</comment>
<dbReference type="EMBL" id="JAVDVQ010000042">
    <property type="protein sequence ID" value="MDR7085030.1"/>
    <property type="molecule type" value="Genomic_DNA"/>
</dbReference>
<gene>
    <name evidence="2" type="ORF">J2X01_004350</name>
</gene>
<dbReference type="SUPFAM" id="SSF51735">
    <property type="entry name" value="NAD(P)-binding Rossmann-fold domains"/>
    <property type="match status" value="1"/>
</dbReference>
<evidence type="ECO:0000313" key="2">
    <source>
        <dbReference type="EMBL" id="MDR7085030.1"/>
    </source>
</evidence>
<comment type="caution">
    <text evidence="2">The sequence shown here is derived from an EMBL/GenBank/DDBJ whole genome shotgun (WGS) entry which is preliminary data.</text>
</comment>
<reference evidence="2 3" key="1">
    <citation type="submission" date="2023-07" db="EMBL/GenBank/DDBJ databases">
        <title>Sorghum-associated microbial communities from plants grown in Nebraska, USA.</title>
        <authorList>
            <person name="Schachtman D."/>
        </authorList>
    </citation>
    <scope>NUCLEOTIDE SEQUENCE [LARGE SCALE GENOMIC DNA]</scope>
    <source>
        <strain evidence="2 3">BE167</strain>
    </source>
</reference>
<proteinExistence type="inferred from homology"/>
<dbReference type="InterPro" id="IPR002347">
    <property type="entry name" value="SDR_fam"/>
</dbReference>
<dbReference type="Proteomes" id="UP001252243">
    <property type="component" value="Unassembled WGS sequence"/>
</dbReference>
<dbReference type="Gene3D" id="3.40.50.720">
    <property type="entry name" value="NAD(P)-binding Rossmann-like Domain"/>
    <property type="match status" value="1"/>
</dbReference>
<dbReference type="PANTHER" id="PTHR43943:SF2">
    <property type="entry name" value="DEHYDROGENASE_REDUCTASE 4"/>
    <property type="match status" value="1"/>
</dbReference>
<dbReference type="Pfam" id="PF00106">
    <property type="entry name" value="adh_short"/>
    <property type="match status" value="1"/>
</dbReference>
<dbReference type="InterPro" id="IPR036291">
    <property type="entry name" value="NAD(P)-bd_dom_sf"/>
</dbReference>
<keyword evidence="3" id="KW-1185">Reference proteome</keyword>
<organism evidence="2 3">
    <name type="scientific">Arthrobacter ginsengisoli</name>
    <dbReference type="NCBI Taxonomy" id="1356565"/>
    <lineage>
        <taxon>Bacteria</taxon>
        <taxon>Bacillati</taxon>
        <taxon>Actinomycetota</taxon>
        <taxon>Actinomycetes</taxon>
        <taxon>Micrococcales</taxon>
        <taxon>Micrococcaceae</taxon>
        <taxon>Arthrobacter</taxon>
    </lineage>
</organism>
<name>A0ABU1UIT1_9MICC</name>
<evidence type="ECO:0000256" key="1">
    <source>
        <dbReference type="ARBA" id="ARBA00006484"/>
    </source>
</evidence>